<dbReference type="AlphaFoldDB" id="A0A0C9VX74"/>
<proteinExistence type="predicted"/>
<organism evidence="2 4">
    <name type="scientific">Hydnomerulius pinastri MD-312</name>
    <dbReference type="NCBI Taxonomy" id="994086"/>
    <lineage>
        <taxon>Eukaryota</taxon>
        <taxon>Fungi</taxon>
        <taxon>Dikarya</taxon>
        <taxon>Basidiomycota</taxon>
        <taxon>Agaricomycotina</taxon>
        <taxon>Agaricomycetes</taxon>
        <taxon>Agaricomycetidae</taxon>
        <taxon>Boletales</taxon>
        <taxon>Boletales incertae sedis</taxon>
        <taxon>Leucogyrophana</taxon>
    </lineage>
</organism>
<reference evidence="2 4" key="1">
    <citation type="submission" date="2014-04" db="EMBL/GenBank/DDBJ databases">
        <title>Evolutionary Origins and Diversification of the Mycorrhizal Mutualists.</title>
        <authorList>
            <consortium name="DOE Joint Genome Institute"/>
            <consortium name="Mycorrhizal Genomics Consortium"/>
            <person name="Kohler A."/>
            <person name="Kuo A."/>
            <person name="Nagy L.G."/>
            <person name="Floudas D."/>
            <person name="Copeland A."/>
            <person name="Barry K.W."/>
            <person name="Cichocki N."/>
            <person name="Veneault-Fourrey C."/>
            <person name="LaButti K."/>
            <person name="Lindquist E.A."/>
            <person name="Lipzen A."/>
            <person name="Lundell T."/>
            <person name="Morin E."/>
            <person name="Murat C."/>
            <person name="Riley R."/>
            <person name="Ohm R."/>
            <person name="Sun H."/>
            <person name="Tunlid A."/>
            <person name="Henrissat B."/>
            <person name="Grigoriev I.V."/>
            <person name="Hibbett D.S."/>
            <person name="Martin F."/>
        </authorList>
    </citation>
    <scope>NUCLEOTIDE SEQUENCE [LARGE SCALE GENOMIC DNA]</scope>
    <source>
        <strain evidence="2 4">MD-312</strain>
    </source>
</reference>
<gene>
    <name evidence="3" type="ORF">HYDPIDRAFT_118920</name>
    <name evidence="2" type="ORF">HYDPIDRAFT_120177</name>
</gene>
<evidence type="ECO:0000313" key="3">
    <source>
        <dbReference type="EMBL" id="KIJ58988.1"/>
    </source>
</evidence>
<evidence type="ECO:0000313" key="2">
    <source>
        <dbReference type="EMBL" id="KIJ57918.1"/>
    </source>
</evidence>
<feature type="region of interest" description="Disordered" evidence="1">
    <location>
        <begin position="1"/>
        <end position="25"/>
    </location>
</feature>
<accession>A0A0C9VX74</accession>
<name>A0A0C9VX74_9AGAM</name>
<evidence type="ECO:0000313" key="4">
    <source>
        <dbReference type="Proteomes" id="UP000053820"/>
    </source>
</evidence>
<dbReference type="HOGENOM" id="CLU_2483630_0_0_1"/>
<protein>
    <submittedName>
        <fullName evidence="2">Uncharacterized protein</fullName>
    </submittedName>
</protein>
<sequence length="87" mass="10252">MKREQKRERKDRYPEPRRITHGDIKRAGPSAVHYECISRQRQKSALQWGRALLDGNVDAEATVMGNLEEEGEIIHKSGEKLWIYYRN</sequence>
<dbReference type="EMBL" id="KN839902">
    <property type="protein sequence ID" value="KIJ58988.1"/>
    <property type="molecule type" value="Genomic_DNA"/>
</dbReference>
<dbReference type="Proteomes" id="UP000053820">
    <property type="component" value="Unassembled WGS sequence"/>
</dbReference>
<keyword evidence="4" id="KW-1185">Reference proteome</keyword>
<dbReference type="EMBL" id="KN840051">
    <property type="protein sequence ID" value="KIJ57918.1"/>
    <property type="molecule type" value="Genomic_DNA"/>
</dbReference>
<evidence type="ECO:0000256" key="1">
    <source>
        <dbReference type="SAM" id="MobiDB-lite"/>
    </source>
</evidence>